<organism evidence="3 4">
    <name type="scientific">Phoenix dactylifera</name>
    <name type="common">Date palm</name>
    <dbReference type="NCBI Taxonomy" id="42345"/>
    <lineage>
        <taxon>Eukaryota</taxon>
        <taxon>Viridiplantae</taxon>
        <taxon>Streptophyta</taxon>
        <taxon>Embryophyta</taxon>
        <taxon>Tracheophyta</taxon>
        <taxon>Spermatophyta</taxon>
        <taxon>Magnoliopsida</taxon>
        <taxon>Liliopsida</taxon>
        <taxon>Arecaceae</taxon>
        <taxon>Coryphoideae</taxon>
        <taxon>Phoeniceae</taxon>
        <taxon>Phoenix</taxon>
    </lineage>
</organism>
<evidence type="ECO:0000313" key="3">
    <source>
        <dbReference type="Proteomes" id="UP000228380"/>
    </source>
</evidence>
<dbReference type="RefSeq" id="XP_038982199.1">
    <property type="nucleotide sequence ID" value="XM_039126271.1"/>
</dbReference>
<keyword evidence="3" id="KW-1185">Reference proteome</keyword>
<accession>A0A8B9AG14</accession>
<sequence length="361" mass="38600">MGVQSSVGAGPAQGRQQAPHPVKGEQKILDALSGLEEDILLNDLVSEDALVNVGLSSAHPQDIPKMVTKDSALYARFQKRAAEAGGAPLEPRKKARSSSGAVAGARAARPVRMEAPNHGQEGRGPTGAFTLACPAPISQRSGWAPAQPQLPGPEPSSSRGAAEPHPPSPARPSSPGPSGDQGHQERVPYAPGWEVFEGDSALYKPQTAREVLRVALLPADQAKVRSMSYGAFMDTTICSAIRRGQEEAEARRLASEAEQKALQAKVEAAEDEIRALNAELEEEKGAHALARSELRASEARLAEATSVLAIREQEVKEVHLKVEEEAKRAIQLFRKSEEFQELMEEEAVDGLVRGSMTSEIN</sequence>
<feature type="region of interest" description="Disordered" evidence="2">
    <location>
        <begin position="1"/>
        <end position="25"/>
    </location>
</feature>
<feature type="compositionally biased region" description="Pro residues" evidence="2">
    <location>
        <begin position="164"/>
        <end position="175"/>
    </location>
</feature>
<dbReference type="KEGG" id="pda:120110681"/>
<reference evidence="4" key="2">
    <citation type="submission" date="2025-08" db="UniProtKB">
        <authorList>
            <consortium name="RefSeq"/>
        </authorList>
    </citation>
    <scope>IDENTIFICATION</scope>
    <source>
        <tissue evidence="4">Young leaves</tissue>
    </source>
</reference>
<evidence type="ECO:0000313" key="4">
    <source>
        <dbReference type="RefSeq" id="XP_038982199.1"/>
    </source>
</evidence>
<keyword evidence="1" id="KW-0175">Coiled coil</keyword>
<feature type="region of interest" description="Disordered" evidence="2">
    <location>
        <begin position="82"/>
        <end position="186"/>
    </location>
</feature>
<gene>
    <name evidence="4" type="primary">LOC120110681</name>
</gene>
<proteinExistence type="predicted"/>
<name>A0A8B9AG14_PHODC</name>
<reference evidence="3" key="1">
    <citation type="journal article" date="2019" name="Nat. Commun.">
        <title>Genome-wide association mapping of date palm fruit traits.</title>
        <authorList>
            <person name="Hazzouri K.M."/>
            <person name="Gros-Balthazard M."/>
            <person name="Flowers J.M."/>
            <person name="Copetti D."/>
            <person name="Lemansour A."/>
            <person name="Lebrun M."/>
            <person name="Masmoudi K."/>
            <person name="Ferrand S."/>
            <person name="Dhar M.I."/>
            <person name="Fresquez Z.A."/>
            <person name="Rosas U."/>
            <person name="Zhang J."/>
            <person name="Talag J."/>
            <person name="Lee S."/>
            <person name="Kudrna D."/>
            <person name="Powell R.F."/>
            <person name="Leitch I.J."/>
            <person name="Krueger R.R."/>
            <person name="Wing R.A."/>
            <person name="Amiri K.M.A."/>
            <person name="Purugganan M.D."/>
        </authorList>
    </citation>
    <scope>NUCLEOTIDE SEQUENCE [LARGE SCALE GENOMIC DNA]</scope>
    <source>
        <strain evidence="3">cv. Khalas</strain>
    </source>
</reference>
<feature type="coiled-coil region" evidence="1">
    <location>
        <begin position="245"/>
        <end position="293"/>
    </location>
</feature>
<dbReference type="AlphaFoldDB" id="A0A8B9AG14"/>
<dbReference type="Proteomes" id="UP000228380">
    <property type="component" value="Chromosome 4"/>
</dbReference>
<evidence type="ECO:0000256" key="2">
    <source>
        <dbReference type="SAM" id="MobiDB-lite"/>
    </source>
</evidence>
<evidence type="ECO:0000256" key="1">
    <source>
        <dbReference type="SAM" id="Coils"/>
    </source>
</evidence>
<feature type="compositionally biased region" description="Low complexity" evidence="2">
    <location>
        <begin position="97"/>
        <end position="110"/>
    </location>
</feature>
<dbReference type="GeneID" id="120110681"/>
<protein>
    <submittedName>
        <fullName evidence="4">Vasodilator-stimulated phosphoprotein-like</fullName>
    </submittedName>
</protein>